<reference evidence="2 3" key="1">
    <citation type="journal article" date="2020" name="Sci. Rep.">
        <title>A novel cyanobacterial geosmin producer, revising GeoA distribution and dispersion patterns in Bacteria.</title>
        <authorList>
            <person name="Churro C."/>
            <person name="Semedo-Aguiar A.P."/>
            <person name="Silva A.D."/>
            <person name="Pereira-Leal J.B."/>
            <person name="Leite R.B."/>
        </authorList>
    </citation>
    <scope>NUCLEOTIDE SEQUENCE [LARGE SCALE GENOMIC DNA]</scope>
    <source>
        <strain evidence="2 3">IPMA8</strain>
    </source>
</reference>
<dbReference type="Proteomes" id="UP000702425">
    <property type="component" value="Unassembled WGS sequence"/>
</dbReference>
<evidence type="ECO:0000256" key="1">
    <source>
        <dbReference type="SAM" id="Coils"/>
    </source>
</evidence>
<keyword evidence="1" id="KW-0175">Coiled coil</keyword>
<accession>A0ABX2CZR6</accession>
<dbReference type="RefSeq" id="WP_216670552.1">
    <property type="nucleotide sequence ID" value="NZ_CAWPPK010000282.1"/>
</dbReference>
<sequence>MSFYLEGSTNNFNDFFSYVVDPEWLASNSEEARALREAKGKANKAWRVLHRVTYVERPALMGFGRDVRQLAVADSTDELTQLQAKVETLEKQNAEMLVKLNAILNKLDSKP</sequence>
<protein>
    <submittedName>
        <fullName evidence="2">Uncharacterized protein</fullName>
    </submittedName>
</protein>
<gene>
    <name evidence="2" type="ORF">E5S67_03653</name>
</gene>
<organism evidence="2 3">
    <name type="scientific">Microcoleus asticus IPMA8</name>
    <dbReference type="NCBI Taxonomy" id="2563858"/>
    <lineage>
        <taxon>Bacteria</taxon>
        <taxon>Bacillati</taxon>
        <taxon>Cyanobacteriota</taxon>
        <taxon>Cyanophyceae</taxon>
        <taxon>Oscillatoriophycideae</taxon>
        <taxon>Oscillatoriales</taxon>
        <taxon>Microcoleaceae</taxon>
        <taxon>Microcoleus</taxon>
        <taxon>Microcoleus asticus</taxon>
    </lineage>
</organism>
<evidence type="ECO:0000313" key="2">
    <source>
        <dbReference type="EMBL" id="NQE35891.1"/>
    </source>
</evidence>
<keyword evidence="3" id="KW-1185">Reference proteome</keyword>
<feature type="coiled-coil region" evidence="1">
    <location>
        <begin position="72"/>
        <end position="106"/>
    </location>
</feature>
<dbReference type="EMBL" id="SRRZ01000067">
    <property type="protein sequence ID" value="NQE35891.1"/>
    <property type="molecule type" value="Genomic_DNA"/>
</dbReference>
<proteinExistence type="predicted"/>
<comment type="caution">
    <text evidence="2">The sequence shown here is derived from an EMBL/GenBank/DDBJ whole genome shotgun (WGS) entry which is preliminary data.</text>
</comment>
<evidence type="ECO:0000313" key="3">
    <source>
        <dbReference type="Proteomes" id="UP000702425"/>
    </source>
</evidence>
<name>A0ABX2CZR6_9CYAN</name>